<evidence type="ECO:0000256" key="1">
    <source>
        <dbReference type="SAM" id="Phobius"/>
    </source>
</evidence>
<feature type="transmembrane region" description="Helical" evidence="1">
    <location>
        <begin position="59"/>
        <end position="80"/>
    </location>
</feature>
<feature type="transmembrane region" description="Helical" evidence="1">
    <location>
        <begin position="132"/>
        <end position="150"/>
    </location>
</feature>
<comment type="caution">
    <text evidence="2">The sequence shown here is derived from an EMBL/GenBank/DDBJ whole genome shotgun (WGS) entry which is preliminary data.</text>
</comment>
<protein>
    <submittedName>
        <fullName evidence="2">Uncharacterized protein</fullName>
    </submittedName>
</protein>
<gene>
    <name evidence="2" type="ORF">PCORN_15101</name>
</gene>
<accession>W7C1B4</accession>
<keyword evidence="3" id="KW-1185">Reference proteome</keyword>
<proteinExistence type="predicted"/>
<evidence type="ECO:0000313" key="2">
    <source>
        <dbReference type="EMBL" id="EUJ26323.1"/>
    </source>
</evidence>
<sequence>MDENTLNYIKGYEQEPESNDILEDYLYKKKPNMLNWKFLNLKLDSKIVSDTNQLLTRVFNRYVCILLMLISVLMIPFIVMQATAINIQELSLSYVFVVWAAQFGIIFIHEIGHYQEYMKHFKRDNIYCGLQLRYFCLMLFYVDVSFLGTLSKKEADQYYRWRRAKPNYF</sequence>
<dbReference type="EMBL" id="AODE01000032">
    <property type="protein sequence ID" value="EUJ26323.1"/>
    <property type="molecule type" value="Genomic_DNA"/>
</dbReference>
<keyword evidence="1" id="KW-0812">Transmembrane</keyword>
<dbReference type="STRING" id="1265820.PCORN_15101"/>
<dbReference type="RefSeq" id="WP_036081457.1">
    <property type="nucleotide sequence ID" value="NZ_AODE01000032.1"/>
</dbReference>
<keyword evidence="1" id="KW-0472">Membrane</keyword>
<dbReference type="AlphaFoldDB" id="W7C1B4"/>
<evidence type="ECO:0000313" key="3">
    <source>
        <dbReference type="Proteomes" id="UP000019254"/>
    </source>
</evidence>
<keyword evidence="1" id="KW-1133">Transmembrane helix</keyword>
<reference evidence="2 3" key="1">
    <citation type="journal article" date="2014" name="Int. J. Syst. Evol. Microbiol.">
        <title>Listeria floridensis sp. nov., Listeria aquatica sp. nov., Listeria cornellensis sp. nov., Listeria riparia sp. nov. and Listeria grandensis sp. nov., from agricultural and natural environments.</title>
        <authorList>
            <person name="den Bakker H.C."/>
            <person name="Warchocki S."/>
            <person name="Wright E.M."/>
            <person name="Allred A.F."/>
            <person name="Ahlstrom C."/>
            <person name="Manuel C.S."/>
            <person name="Stasiewicz M.J."/>
            <person name="Burrell A."/>
            <person name="Roof S."/>
            <person name="Strawn L."/>
            <person name="Fortes E.D."/>
            <person name="Nightingale K.K."/>
            <person name="Kephart D."/>
            <person name="Wiedmann M."/>
        </authorList>
    </citation>
    <scope>NUCLEOTIDE SEQUENCE [LARGE SCALE GENOMIC DNA]</scope>
    <source>
        <strain evidence="3">FSL F6-969</strain>
    </source>
</reference>
<dbReference type="Proteomes" id="UP000019254">
    <property type="component" value="Unassembled WGS sequence"/>
</dbReference>
<name>W7C1B4_9LIST</name>
<dbReference type="PATRIC" id="fig|1265820.5.peg.2987"/>
<feature type="transmembrane region" description="Helical" evidence="1">
    <location>
        <begin position="92"/>
        <end position="112"/>
    </location>
</feature>
<organism evidence="2 3">
    <name type="scientific">Listeria cornellensis FSL F6-0969</name>
    <dbReference type="NCBI Taxonomy" id="1265820"/>
    <lineage>
        <taxon>Bacteria</taxon>
        <taxon>Bacillati</taxon>
        <taxon>Bacillota</taxon>
        <taxon>Bacilli</taxon>
        <taxon>Bacillales</taxon>
        <taxon>Listeriaceae</taxon>
        <taxon>Listeria</taxon>
    </lineage>
</organism>